<dbReference type="Proteomes" id="UP000887013">
    <property type="component" value="Unassembled WGS sequence"/>
</dbReference>
<organism evidence="1 2">
    <name type="scientific">Nephila pilipes</name>
    <name type="common">Giant wood spider</name>
    <name type="synonym">Nephila maculata</name>
    <dbReference type="NCBI Taxonomy" id="299642"/>
    <lineage>
        <taxon>Eukaryota</taxon>
        <taxon>Metazoa</taxon>
        <taxon>Ecdysozoa</taxon>
        <taxon>Arthropoda</taxon>
        <taxon>Chelicerata</taxon>
        <taxon>Arachnida</taxon>
        <taxon>Araneae</taxon>
        <taxon>Araneomorphae</taxon>
        <taxon>Entelegynae</taxon>
        <taxon>Araneoidea</taxon>
        <taxon>Nephilidae</taxon>
        <taxon>Nephila</taxon>
    </lineage>
</organism>
<dbReference type="AlphaFoldDB" id="A0A8X6NTJ3"/>
<comment type="caution">
    <text evidence="1">The sequence shown here is derived from an EMBL/GenBank/DDBJ whole genome shotgun (WGS) entry which is preliminary data.</text>
</comment>
<protein>
    <submittedName>
        <fullName evidence="1">Uncharacterized protein</fullName>
    </submittedName>
</protein>
<evidence type="ECO:0000313" key="2">
    <source>
        <dbReference type="Proteomes" id="UP000887013"/>
    </source>
</evidence>
<name>A0A8X6NTJ3_NEPPI</name>
<reference evidence="1" key="1">
    <citation type="submission" date="2020-08" db="EMBL/GenBank/DDBJ databases">
        <title>Multicomponent nature underlies the extraordinary mechanical properties of spider dragline silk.</title>
        <authorList>
            <person name="Kono N."/>
            <person name="Nakamura H."/>
            <person name="Mori M."/>
            <person name="Yoshida Y."/>
            <person name="Ohtoshi R."/>
            <person name="Malay A.D."/>
            <person name="Moran D.A.P."/>
            <person name="Tomita M."/>
            <person name="Numata K."/>
            <person name="Arakawa K."/>
        </authorList>
    </citation>
    <scope>NUCLEOTIDE SEQUENCE</scope>
</reference>
<keyword evidence="2" id="KW-1185">Reference proteome</keyword>
<evidence type="ECO:0000313" key="1">
    <source>
        <dbReference type="EMBL" id="GFT30936.1"/>
    </source>
</evidence>
<proteinExistence type="predicted"/>
<accession>A0A8X6NTJ3</accession>
<gene>
    <name evidence="1" type="ORF">NPIL_369281</name>
</gene>
<dbReference type="EMBL" id="BMAW01061381">
    <property type="protein sequence ID" value="GFT30936.1"/>
    <property type="molecule type" value="Genomic_DNA"/>
</dbReference>
<sequence>MMFNYRNSPEKWKTPRESWRMPLEPPFASVVEPIRKPRRILITVISLRRMIVYFSREKMDWKGIYPIMPCGHCPEKF</sequence>